<feature type="transmembrane region" description="Helical" evidence="1">
    <location>
        <begin position="282"/>
        <end position="301"/>
    </location>
</feature>
<proteinExistence type="predicted"/>
<organism evidence="2 3">
    <name type="scientific">Candidatus Iainarchaeum sp</name>
    <dbReference type="NCBI Taxonomy" id="3101447"/>
    <lineage>
        <taxon>Archaea</taxon>
        <taxon>Candidatus Iainarchaeota</taxon>
        <taxon>Candidatus Iainarchaeia</taxon>
        <taxon>Candidatus Iainarchaeales</taxon>
        <taxon>Candidatus Iainarchaeaceae</taxon>
        <taxon>Candidatus Iainarchaeum</taxon>
    </lineage>
</organism>
<gene>
    <name evidence="2" type="ORF">CL943_01010</name>
</gene>
<sequence>MYFLAIFIYNTNVINAAGISVKKLGKLLVLCVDRDNDLGKKTGINGPVIGREKNLEAAAALALADPSESDANSMFAGVKKFDELKAEKVDAEIATLTGWGKIGFKSDKILNEQLDVVMEAVQPDGFVLVTDGAEDDQIIPILQSRAKIVSKEKVVVRQAQEIESAYFTIKEVLKDPFVSRIVFGIPGIILLLYVALGSFSFQIIAFLFGFYLLLKGFGIEDRILHAFNSITESISVQRTSFPFYVGSLFIIAFGIITAYNKFLTTPIGDILIDSISIAQPTYLFIALAALSVVIGRSIDLIHFNKAYLLKKYFLSAVSIILLWFILDAGTLVFLRQADLNWFLASILVSFIVLLIAFRISEVMDIRRKVSALFVGLPIYSKEGLILGKIESVDKRKNAVLFVDNKTNKKKELTRKDFSFVSGKIVLG</sequence>
<evidence type="ECO:0008006" key="4">
    <source>
        <dbReference type="Google" id="ProtNLM"/>
    </source>
</evidence>
<feature type="transmembrane region" description="Helical" evidence="1">
    <location>
        <begin position="313"/>
        <end position="333"/>
    </location>
</feature>
<accession>A0A2D6M0B9</accession>
<comment type="caution">
    <text evidence="2">The sequence shown here is derived from an EMBL/GenBank/DDBJ whole genome shotgun (WGS) entry which is preliminary data.</text>
</comment>
<dbReference type="InterPro" id="IPR007254">
    <property type="entry name" value="DUF373"/>
</dbReference>
<keyword evidence="1" id="KW-1133">Transmembrane helix</keyword>
<keyword evidence="1" id="KW-0472">Membrane</keyword>
<feature type="transmembrane region" description="Helical" evidence="1">
    <location>
        <begin position="201"/>
        <end position="220"/>
    </location>
</feature>
<evidence type="ECO:0000313" key="3">
    <source>
        <dbReference type="Proteomes" id="UP000226592"/>
    </source>
</evidence>
<evidence type="ECO:0000313" key="2">
    <source>
        <dbReference type="EMBL" id="MAG21870.1"/>
    </source>
</evidence>
<protein>
    <recommendedName>
        <fullName evidence="4">DUF373 family protein</fullName>
    </recommendedName>
</protein>
<dbReference type="Proteomes" id="UP000226592">
    <property type="component" value="Unassembled WGS sequence"/>
</dbReference>
<reference evidence="3" key="1">
    <citation type="submission" date="2017-09" db="EMBL/GenBank/DDBJ databases">
        <title>The Reconstruction of 2,631 Draft Metagenome-Assembled Genomes from the Global Oceans.</title>
        <authorList>
            <person name="Tully B.J."/>
            <person name="Graham E.D."/>
            <person name="Heidelberg J.F."/>
        </authorList>
    </citation>
    <scope>NUCLEOTIDE SEQUENCE [LARGE SCALE GENOMIC DNA]</scope>
</reference>
<feature type="transmembrane region" description="Helical" evidence="1">
    <location>
        <begin position="241"/>
        <end position="262"/>
    </location>
</feature>
<name>A0A2D6M0B9_9ARCH</name>
<evidence type="ECO:0000256" key="1">
    <source>
        <dbReference type="SAM" id="Phobius"/>
    </source>
</evidence>
<dbReference type="AlphaFoldDB" id="A0A2D6M0B9"/>
<keyword evidence="1" id="KW-0812">Transmembrane</keyword>
<dbReference type="PANTHER" id="PTHR38815">
    <property type="entry name" value="HYPOTHETICAL MEMBRANE PROTEIN, CONSERVED, DUF373 FAMILY"/>
    <property type="match status" value="1"/>
</dbReference>
<dbReference type="Pfam" id="PF04123">
    <property type="entry name" value="DUF373"/>
    <property type="match status" value="1"/>
</dbReference>
<dbReference type="EMBL" id="NZBU01000004">
    <property type="protein sequence ID" value="MAG21870.1"/>
    <property type="molecule type" value="Genomic_DNA"/>
</dbReference>
<dbReference type="PANTHER" id="PTHR38815:SF1">
    <property type="entry name" value="DUF373 FAMILY PROTEIN"/>
    <property type="match status" value="1"/>
</dbReference>
<feature type="transmembrane region" description="Helical" evidence="1">
    <location>
        <begin position="339"/>
        <end position="359"/>
    </location>
</feature>